<gene>
    <name evidence="6" type="primary">macA</name>
    <name evidence="6" type="ORF">AFCDBAGC_3965</name>
</gene>
<comment type="caution">
    <text evidence="6">The sequence shown here is derived from an EMBL/GenBank/DDBJ whole genome shotgun (WGS) entry which is preliminary data.</text>
</comment>
<dbReference type="RefSeq" id="WP_147765025.1">
    <property type="nucleotide sequence ID" value="NZ_BPQG01000067.1"/>
</dbReference>
<keyword evidence="3" id="KW-0732">Signal</keyword>
<sequence length="416" mass="43652">MTFSAPGARHFGLAALVVSLALPLPAQAGTAPAPVKAAPAPAVSVVEAARREIVESVVVTGTLVPRDEILITPEIDGYRVTEVLVEEGARVARGQVLARLSHDLIDRQIAQQAALVDKATAAVPQAESTIEQAEAAGLEARLAYDRAKQLMQTGNGTAVILEGRTSAMRQAEGKRAFARNGLVIAKAELAQAKAVRDELELRLARTEIRAPEAGVVSRRTARVGITASSAAEPLFRLIARGEIELEGEIVETKLPLLREGRPAWIDIGAGARVQGSVRAVYPEVDRATRLGKVRVRLDADPRLRIGTFARGAVEIARTRGVTVPQASVLYGGPARSSVLVVAGDTVEARAVRTGLSDDDDIEIRGGLSEGERVVARAGSFLRDGDKVRPVPLAAVAPALAEAPSPEASADADADAP</sequence>
<dbReference type="Pfam" id="PF25975">
    <property type="entry name" value="CzcB_C"/>
    <property type="match status" value="1"/>
</dbReference>
<feature type="domain" description="CzcB-like C-terminal circularly permuted SH3-like" evidence="5">
    <location>
        <begin position="335"/>
        <end position="381"/>
    </location>
</feature>
<dbReference type="Gene3D" id="2.40.50.100">
    <property type="match status" value="1"/>
</dbReference>
<dbReference type="PANTHER" id="PTHR30469">
    <property type="entry name" value="MULTIDRUG RESISTANCE PROTEIN MDTA"/>
    <property type="match status" value="1"/>
</dbReference>
<evidence type="ECO:0000256" key="1">
    <source>
        <dbReference type="ARBA" id="ARBA00009477"/>
    </source>
</evidence>
<dbReference type="InterPro" id="IPR058649">
    <property type="entry name" value="CzcB_C"/>
</dbReference>
<keyword evidence="7" id="KW-1185">Reference proteome</keyword>
<protein>
    <submittedName>
        <fullName evidence="6">Macrolide export protein MacA</fullName>
    </submittedName>
</protein>
<feature type="signal peptide" evidence="3">
    <location>
        <begin position="1"/>
        <end position="28"/>
    </location>
</feature>
<keyword evidence="2" id="KW-0175">Coiled coil</keyword>
<dbReference type="InterPro" id="IPR058792">
    <property type="entry name" value="Beta-barrel_RND_2"/>
</dbReference>
<evidence type="ECO:0000256" key="3">
    <source>
        <dbReference type="SAM" id="SignalP"/>
    </source>
</evidence>
<feature type="coiled-coil region" evidence="2">
    <location>
        <begin position="182"/>
        <end position="209"/>
    </location>
</feature>
<dbReference type="Proteomes" id="UP001055117">
    <property type="component" value="Unassembled WGS sequence"/>
</dbReference>
<evidence type="ECO:0000256" key="2">
    <source>
        <dbReference type="SAM" id="Coils"/>
    </source>
</evidence>
<name>A0ABQ4QMH0_9HYPH</name>
<dbReference type="Pfam" id="PF25954">
    <property type="entry name" value="Beta-barrel_RND_2"/>
    <property type="match status" value="1"/>
</dbReference>
<comment type="similarity">
    <text evidence="1">Belongs to the membrane fusion protein (MFP) (TC 8.A.1) family.</text>
</comment>
<dbReference type="EMBL" id="BPQG01000067">
    <property type="protein sequence ID" value="GJD46085.1"/>
    <property type="molecule type" value="Genomic_DNA"/>
</dbReference>
<evidence type="ECO:0000259" key="5">
    <source>
        <dbReference type="Pfam" id="PF25975"/>
    </source>
</evidence>
<proteinExistence type="inferred from homology"/>
<dbReference type="Gene3D" id="2.40.420.20">
    <property type="match status" value="1"/>
</dbReference>
<evidence type="ECO:0000313" key="6">
    <source>
        <dbReference type="EMBL" id="GJD46085.1"/>
    </source>
</evidence>
<dbReference type="InterPro" id="IPR006143">
    <property type="entry name" value="RND_pump_MFP"/>
</dbReference>
<feature type="chain" id="PRO_5045946883" evidence="3">
    <location>
        <begin position="29"/>
        <end position="416"/>
    </location>
</feature>
<dbReference type="Gene3D" id="2.40.30.170">
    <property type="match status" value="1"/>
</dbReference>
<dbReference type="SUPFAM" id="SSF111369">
    <property type="entry name" value="HlyD-like secretion proteins"/>
    <property type="match status" value="1"/>
</dbReference>
<feature type="domain" description="CusB-like beta-barrel" evidence="4">
    <location>
        <begin position="246"/>
        <end position="312"/>
    </location>
</feature>
<dbReference type="InterPro" id="IPR010916">
    <property type="entry name" value="TonB_box_CS"/>
</dbReference>
<organism evidence="6 7">
    <name type="scientific">Methylobacterium cerastii</name>
    <dbReference type="NCBI Taxonomy" id="932741"/>
    <lineage>
        <taxon>Bacteria</taxon>
        <taxon>Pseudomonadati</taxon>
        <taxon>Pseudomonadota</taxon>
        <taxon>Alphaproteobacteria</taxon>
        <taxon>Hyphomicrobiales</taxon>
        <taxon>Methylobacteriaceae</taxon>
        <taxon>Methylobacterium</taxon>
    </lineage>
</organism>
<accession>A0ABQ4QMH0</accession>
<evidence type="ECO:0000259" key="4">
    <source>
        <dbReference type="Pfam" id="PF25954"/>
    </source>
</evidence>
<dbReference type="PROSITE" id="PS00430">
    <property type="entry name" value="TONB_DEPENDENT_REC_1"/>
    <property type="match status" value="1"/>
</dbReference>
<dbReference type="NCBIfam" id="TIGR01730">
    <property type="entry name" value="RND_mfp"/>
    <property type="match status" value="1"/>
</dbReference>
<dbReference type="PANTHER" id="PTHR30469:SF15">
    <property type="entry name" value="HLYD FAMILY OF SECRETION PROTEINS"/>
    <property type="match status" value="1"/>
</dbReference>
<reference evidence="6 7" key="1">
    <citation type="journal article" date="2021" name="Front. Microbiol.">
        <title>Comprehensive Comparative Genomics and Phenotyping of Methylobacterium Species.</title>
        <authorList>
            <person name="Alessa O."/>
            <person name="Ogura Y."/>
            <person name="Fujitani Y."/>
            <person name="Takami H."/>
            <person name="Hayashi T."/>
            <person name="Sahin N."/>
            <person name="Tani A."/>
        </authorList>
    </citation>
    <scope>NUCLEOTIDE SEQUENCE [LARGE SCALE GENOMIC DNA]</scope>
    <source>
        <strain evidence="6 7">DSM 23679</strain>
    </source>
</reference>
<dbReference type="Gene3D" id="1.10.287.470">
    <property type="entry name" value="Helix hairpin bin"/>
    <property type="match status" value="1"/>
</dbReference>
<evidence type="ECO:0000313" key="7">
    <source>
        <dbReference type="Proteomes" id="UP001055117"/>
    </source>
</evidence>